<dbReference type="Proteomes" id="UP001151760">
    <property type="component" value="Unassembled WGS sequence"/>
</dbReference>
<reference evidence="2" key="1">
    <citation type="journal article" date="2022" name="Int. J. Mol. Sci.">
        <title>Draft Genome of Tanacetum Coccineum: Genomic Comparison of Closely Related Tanacetum-Family Plants.</title>
        <authorList>
            <person name="Yamashiro T."/>
            <person name="Shiraishi A."/>
            <person name="Nakayama K."/>
            <person name="Satake H."/>
        </authorList>
    </citation>
    <scope>NUCLEOTIDE SEQUENCE</scope>
</reference>
<name>A0ABQ5JB65_9ASTR</name>
<dbReference type="PANTHER" id="PTHR37984:SF5">
    <property type="entry name" value="PROTEIN NYNRIN-LIKE"/>
    <property type="match status" value="1"/>
</dbReference>
<dbReference type="InterPro" id="IPR050951">
    <property type="entry name" value="Retrovirus_Pol_polyprotein"/>
</dbReference>
<evidence type="ECO:0000259" key="1">
    <source>
        <dbReference type="PROSITE" id="PS50994"/>
    </source>
</evidence>
<dbReference type="SUPFAM" id="SSF53098">
    <property type="entry name" value="Ribonuclease H-like"/>
    <property type="match status" value="1"/>
</dbReference>
<evidence type="ECO:0000313" key="3">
    <source>
        <dbReference type="Proteomes" id="UP001151760"/>
    </source>
</evidence>
<feature type="domain" description="Integrase catalytic" evidence="1">
    <location>
        <begin position="7"/>
        <end position="204"/>
    </location>
</feature>
<dbReference type="PANTHER" id="PTHR37984">
    <property type="entry name" value="PROTEIN CBG26694"/>
    <property type="match status" value="1"/>
</dbReference>
<dbReference type="GO" id="GO:0003964">
    <property type="term" value="F:RNA-directed DNA polymerase activity"/>
    <property type="evidence" value="ECO:0007669"/>
    <property type="project" value="UniProtKB-KW"/>
</dbReference>
<gene>
    <name evidence="2" type="ORF">Tco_1132187</name>
</gene>
<dbReference type="EMBL" id="BQNB010021759">
    <property type="protein sequence ID" value="GJU09791.1"/>
    <property type="molecule type" value="Genomic_DNA"/>
</dbReference>
<organism evidence="2 3">
    <name type="scientific">Tanacetum coccineum</name>
    <dbReference type="NCBI Taxonomy" id="301880"/>
    <lineage>
        <taxon>Eukaryota</taxon>
        <taxon>Viridiplantae</taxon>
        <taxon>Streptophyta</taxon>
        <taxon>Embryophyta</taxon>
        <taxon>Tracheophyta</taxon>
        <taxon>Spermatophyta</taxon>
        <taxon>Magnoliopsida</taxon>
        <taxon>eudicotyledons</taxon>
        <taxon>Gunneridae</taxon>
        <taxon>Pentapetalae</taxon>
        <taxon>asterids</taxon>
        <taxon>campanulids</taxon>
        <taxon>Asterales</taxon>
        <taxon>Asteraceae</taxon>
        <taxon>Asteroideae</taxon>
        <taxon>Anthemideae</taxon>
        <taxon>Anthemidinae</taxon>
        <taxon>Tanacetum</taxon>
    </lineage>
</organism>
<keyword evidence="3" id="KW-1185">Reference proteome</keyword>
<keyword evidence="2" id="KW-0548">Nucleotidyltransferase</keyword>
<sequence>MGGRMTSEATPSKEDKDLMLLKSKFNDDEPWYADFVNYIVGKVVSPNWNFKKRKSGHHGAKVTARKVYQSGFYWPGVFKDANEYSLMLGIRFRAISRRLRFGVSKALISDRGTHFCNSQLEKALQKYGVTHKLFTAYHPQTNWQTKVTNKAIKRILERSVGYNPKDWSERLNDALWAFRMAYKTPTRKSRLLQLNELAELRVGAYENTRIYKEQTKKWHDSRLRGEKYFKEGDKVLLYNSHLKMYPGKLKSKWSGSNIVKTVYPYRAVEIIDEKGFSFKVNRKRLKKYYEGNIDKEDHEVIEFKNGPCCNEIDLLVTDPSRKIRRIRAYTHQRPQRKQVQYAAESGIALHIVMRIGGTNRITNNVLLASIELVVPRHFKTLSLDELRLPDFNLFFDQEYSEEEVAKTMAETMEQYMSKTRADYKSGVARPKIKDKDNFELKVQFLKEL</sequence>
<dbReference type="InterPro" id="IPR001584">
    <property type="entry name" value="Integrase_cat-core"/>
</dbReference>
<dbReference type="Gene3D" id="3.30.420.10">
    <property type="entry name" value="Ribonuclease H-like superfamily/Ribonuclease H"/>
    <property type="match status" value="1"/>
</dbReference>
<proteinExistence type="predicted"/>
<keyword evidence="2" id="KW-0695">RNA-directed DNA polymerase</keyword>
<evidence type="ECO:0000313" key="2">
    <source>
        <dbReference type="EMBL" id="GJU09791.1"/>
    </source>
</evidence>
<reference evidence="2" key="2">
    <citation type="submission" date="2022-01" db="EMBL/GenBank/DDBJ databases">
        <authorList>
            <person name="Yamashiro T."/>
            <person name="Shiraishi A."/>
            <person name="Satake H."/>
            <person name="Nakayama K."/>
        </authorList>
    </citation>
    <scope>NUCLEOTIDE SEQUENCE</scope>
</reference>
<protein>
    <submittedName>
        <fullName evidence="2">Reverse transcriptase domain-containing protein</fullName>
    </submittedName>
</protein>
<dbReference type="PROSITE" id="PS50994">
    <property type="entry name" value="INTEGRASE"/>
    <property type="match status" value="1"/>
</dbReference>
<accession>A0ABQ5JB65</accession>
<dbReference type="InterPro" id="IPR012337">
    <property type="entry name" value="RNaseH-like_sf"/>
</dbReference>
<dbReference type="InterPro" id="IPR036397">
    <property type="entry name" value="RNaseH_sf"/>
</dbReference>
<comment type="caution">
    <text evidence="2">The sequence shown here is derived from an EMBL/GenBank/DDBJ whole genome shotgun (WGS) entry which is preliminary data.</text>
</comment>
<keyword evidence="2" id="KW-0808">Transferase</keyword>